<proteinExistence type="predicted"/>
<keyword evidence="1" id="KW-0732">Signal</keyword>
<dbReference type="STRING" id="318161.Sden_3125"/>
<feature type="signal peptide" evidence="1">
    <location>
        <begin position="1"/>
        <end position="19"/>
    </location>
</feature>
<protein>
    <recommendedName>
        <fullName evidence="4">DUF4920 domain-containing protein</fullName>
    </recommendedName>
</protein>
<feature type="chain" id="PRO_5004181396" description="DUF4920 domain-containing protein" evidence="1">
    <location>
        <begin position="20"/>
        <end position="155"/>
    </location>
</feature>
<name>Q12JH4_SHEDO</name>
<evidence type="ECO:0008006" key="4">
    <source>
        <dbReference type="Google" id="ProtNLM"/>
    </source>
</evidence>
<dbReference type="Pfam" id="PF16267">
    <property type="entry name" value="DUF4920"/>
    <property type="match status" value="1"/>
</dbReference>
<dbReference type="RefSeq" id="WP_011497547.1">
    <property type="nucleotide sequence ID" value="NC_007954.1"/>
</dbReference>
<dbReference type="eggNOG" id="ENOG5032PHV">
    <property type="taxonomic scope" value="Bacteria"/>
</dbReference>
<dbReference type="Proteomes" id="UP000001982">
    <property type="component" value="Chromosome"/>
</dbReference>
<evidence type="ECO:0000313" key="3">
    <source>
        <dbReference type="Proteomes" id="UP000001982"/>
    </source>
</evidence>
<dbReference type="EMBL" id="CP000302">
    <property type="protein sequence ID" value="ABE56402.1"/>
    <property type="molecule type" value="Genomic_DNA"/>
</dbReference>
<keyword evidence="3" id="KW-1185">Reference proteome</keyword>
<gene>
    <name evidence="2" type="ordered locus">Sden_3125</name>
</gene>
<dbReference type="AlphaFoldDB" id="Q12JH4"/>
<accession>Q12JH4</accession>
<dbReference type="InterPro" id="IPR032577">
    <property type="entry name" value="DUF4920"/>
</dbReference>
<evidence type="ECO:0000313" key="2">
    <source>
        <dbReference type="EMBL" id="ABE56402.1"/>
    </source>
</evidence>
<sequence>MKTYTLLLLAGLLTPLAQAATEKFGEAVDLTKLIPVTELMASPSDYLQQQVTIEGTVVSVCTKRGCWMEIAAQESSERLRVKVRDGDMVFPISARGKHAYATGMLTEIVLSPEQSRSYLENQAKKNQQVFDASAVIEAVTLYQLQPIGVEIRETH</sequence>
<dbReference type="OrthoDB" id="129527at2"/>
<organism evidence="2 3">
    <name type="scientific">Shewanella denitrificans (strain OS217 / ATCC BAA-1090 / DSM 15013)</name>
    <dbReference type="NCBI Taxonomy" id="318161"/>
    <lineage>
        <taxon>Bacteria</taxon>
        <taxon>Pseudomonadati</taxon>
        <taxon>Pseudomonadota</taxon>
        <taxon>Gammaproteobacteria</taxon>
        <taxon>Alteromonadales</taxon>
        <taxon>Shewanellaceae</taxon>
        <taxon>Shewanella</taxon>
    </lineage>
</organism>
<dbReference type="KEGG" id="sdn:Sden_3125"/>
<evidence type="ECO:0000256" key="1">
    <source>
        <dbReference type="SAM" id="SignalP"/>
    </source>
</evidence>
<reference evidence="2 3" key="1">
    <citation type="submission" date="2006-03" db="EMBL/GenBank/DDBJ databases">
        <title>Complete sequence of Shewanella denitrificans OS217.</title>
        <authorList>
            <consortium name="US DOE Joint Genome Institute"/>
            <person name="Copeland A."/>
            <person name="Lucas S."/>
            <person name="Lapidus A."/>
            <person name="Barry K."/>
            <person name="Detter J.C."/>
            <person name="Glavina del Rio T."/>
            <person name="Hammon N."/>
            <person name="Israni S."/>
            <person name="Dalin E."/>
            <person name="Tice H."/>
            <person name="Pitluck S."/>
            <person name="Brettin T."/>
            <person name="Bruce D."/>
            <person name="Han C."/>
            <person name="Tapia R."/>
            <person name="Gilna P."/>
            <person name="Kiss H."/>
            <person name="Schmutz J."/>
            <person name="Larimer F."/>
            <person name="Land M."/>
            <person name="Hauser L."/>
            <person name="Kyrpides N."/>
            <person name="Lykidis A."/>
            <person name="Richardson P."/>
        </authorList>
    </citation>
    <scope>NUCLEOTIDE SEQUENCE [LARGE SCALE GENOMIC DNA]</scope>
    <source>
        <strain evidence="3">OS217 / ATCC BAA-1090 / DSM 15013</strain>
    </source>
</reference>
<dbReference type="HOGENOM" id="CLU_1674657_0_0_6"/>